<evidence type="ECO:0008006" key="3">
    <source>
        <dbReference type="Google" id="ProtNLM"/>
    </source>
</evidence>
<reference evidence="2" key="2">
    <citation type="submission" date="2011-03" db="EMBL/GenBank/DDBJ databases">
        <title>The complete genome of Desulfobacca acetoxidans DSM 11109.</title>
        <authorList>
            <consortium name="US DOE Joint Genome Institute (JGI-PGF)"/>
            <person name="Lucas S."/>
            <person name="Copeland A."/>
            <person name="Lapidus A."/>
            <person name="Bruce D."/>
            <person name="Goodwin L."/>
            <person name="Pitluck S."/>
            <person name="Peters L."/>
            <person name="Kyrpides N."/>
            <person name="Mavromatis K."/>
            <person name="Ivanova N."/>
            <person name="Ovchinnikova G."/>
            <person name="Teshima H."/>
            <person name="Detter J.C."/>
            <person name="Han C."/>
            <person name="Land M."/>
            <person name="Hauser L."/>
            <person name="Markowitz V."/>
            <person name="Cheng J.-F."/>
            <person name="Hugenholtz P."/>
            <person name="Woyke T."/>
            <person name="Wu D."/>
            <person name="Spring S."/>
            <person name="Schueler E."/>
            <person name="Brambilla E."/>
            <person name="Klenk H.-P."/>
            <person name="Eisen J.A."/>
        </authorList>
    </citation>
    <scope>NUCLEOTIDE SEQUENCE [LARGE SCALE GENOMIC DNA]</scope>
    <source>
        <strain evidence="2">ATCC 700848 / DSM 11109 / ASRB2</strain>
    </source>
</reference>
<dbReference type="HOGENOM" id="CLU_097039_3_0_7"/>
<dbReference type="RefSeq" id="WP_013707213.1">
    <property type="nucleotide sequence ID" value="NC_015388.1"/>
</dbReference>
<reference evidence="1 2" key="1">
    <citation type="journal article" date="2011" name="Stand. Genomic Sci.">
        <title>Complete genome sequence of the acetate-degrading sulfate reducer Desulfobacca acetoxidans type strain (ASRB2).</title>
        <authorList>
            <person name="Goker M."/>
            <person name="Teshima H."/>
            <person name="Lapidus A."/>
            <person name="Nolan M."/>
            <person name="Lucas S."/>
            <person name="Hammon N."/>
            <person name="Deshpande S."/>
            <person name="Cheng J.F."/>
            <person name="Tapia R."/>
            <person name="Han C."/>
            <person name="Goodwin L."/>
            <person name="Pitluck S."/>
            <person name="Huntemann M."/>
            <person name="Liolios K."/>
            <person name="Ivanova N."/>
            <person name="Pagani I."/>
            <person name="Mavromatis K."/>
            <person name="Ovchinikova G."/>
            <person name="Pati A."/>
            <person name="Chen A."/>
            <person name="Palaniappan K."/>
            <person name="Land M."/>
            <person name="Hauser L."/>
            <person name="Brambilla E.M."/>
            <person name="Rohde M."/>
            <person name="Spring S."/>
            <person name="Detter J.C."/>
            <person name="Woyke T."/>
            <person name="Bristow J."/>
            <person name="Eisen J.A."/>
            <person name="Markowitz V."/>
            <person name="Hugenholtz P."/>
            <person name="Kyrpides N.C."/>
            <person name="Klenk H.P."/>
        </authorList>
    </citation>
    <scope>NUCLEOTIDE SEQUENCE [LARGE SCALE GENOMIC DNA]</scope>
    <source>
        <strain evidence="2">ATCC 700848 / DSM 11109 / ASRB2</strain>
    </source>
</reference>
<dbReference type="Proteomes" id="UP000000483">
    <property type="component" value="Chromosome"/>
</dbReference>
<sequence length="151" mass="16550">MRIFRLPVGVLVAVLLTWFWSAPISAQRLSAAGNPLELVRLNRVVVEAEVVSSLDKIYLGLGGRRHLKAGTGMLFLMPAMAWQQFCMRGMLIPIDIIWIATDRVVGWHSNLSPQDQGTFTSPGPVNYVLEVPAGFVAQAGIRIGDRVQIGP</sequence>
<dbReference type="KEGG" id="dao:Desac_2280"/>
<dbReference type="OrthoDB" id="5526466at2"/>
<dbReference type="Gene3D" id="2.60.120.1140">
    <property type="entry name" value="Protein of unknown function DUF192"/>
    <property type="match status" value="1"/>
</dbReference>
<dbReference type="eggNOG" id="COG1430">
    <property type="taxonomic scope" value="Bacteria"/>
</dbReference>
<proteinExistence type="predicted"/>
<organism evidence="1 2">
    <name type="scientific">Desulfobacca acetoxidans (strain ATCC 700848 / DSM 11109 / ASRB2)</name>
    <dbReference type="NCBI Taxonomy" id="880072"/>
    <lineage>
        <taxon>Bacteria</taxon>
        <taxon>Pseudomonadati</taxon>
        <taxon>Thermodesulfobacteriota</taxon>
        <taxon>Desulfobaccia</taxon>
        <taxon>Desulfobaccales</taxon>
        <taxon>Desulfobaccaceae</taxon>
        <taxon>Desulfobacca</taxon>
    </lineage>
</organism>
<dbReference type="InterPro" id="IPR003795">
    <property type="entry name" value="DUF192"/>
</dbReference>
<accession>F2NFI5</accession>
<evidence type="ECO:0000313" key="2">
    <source>
        <dbReference type="Proteomes" id="UP000000483"/>
    </source>
</evidence>
<evidence type="ECO:0000313" key="1">
    <source>
        <dbReference type="EMBL" id="AEB10104.1"/>
    </source>
</evidence>
<dbReference type="AlphaFoldDB" id="F2NFI5"/>
<dbReference type="InterPro" id="IPR038695">
    <property type="entry name" value="Saro_0823-like_sf"/>
</dbReference>
<dbReference type="PANTHER" id="PTHR37953">
    <property type="entry name" value="UPF0127 PROTEIN MJ1496"/>
    <property type="match status" value="1"/>
</dbReference>
<gene>
    <name evidence="1" type="ordered locus">Desac_2280</name>
</gene>
<name>F2NFI5_DESAR</name>
<protein>
    <recommendedName>
        <fullName evidence="3">DUF192 domain-containing protein</fullName>
    </recommendedName>
</protein>
<dbReference type="EMBL" id="CP002629">
    <property type="protein sequence ID" value="AEB10104.1"/>
    <property type="molecule type" value="Genomic_DNA"/>
</dbReference>
<dbReference type="Pfam" id="PF02643">
    <property type="entry name" value="DUF192"/>
    <property type="match status" value="1"/>
</dbReference>
<keyword evidence="2" id="KW-1185">Reference proteome</keyword>
<dbReference type="PANTHER" id="PTHR37953:SF1">
    <property type="entry name" value="UPF0127 PROTEIN MJ1496"/>
    <property type="match status" value="1"/>
</dbReference>